<evidence type="ECO:0000313" key="9">
    <source>
        <dbReference type="Proteomes" id="UP000587527"/>
    </source>
</evidence>
<dbReference type="PROSITE" id="PS51318">
    <property type="entry name" value="TAT"/>
    <property type="match status" value="1"/>
</dbReference>
<organism evidence="8 9">
    <name type="scientific">Allocatelliglobosispora scoriae</name>
    <dbReference type="NCBI Taxonomy" id="643052"/>
    <lineage>
        <taxon>Bacteria</taxon>
        <taxon>Bacillati</taxon>
        <taxon>Actinomycetota</taxon>
        <taxon>Actinomycetes</taxon>
        <taxon>Micromonosporales</taxon>
        <taxon>Micromonosporaceae</taxon>
        <taxon>Allocatelliglobosispora</taxon>
    </lineage>
</organism>
<dbReference type="Pfam" id="PF00884">
    <property type="entry name" value="Sulfatase"/>
    <property type="match status" value="1"/>
</dbReference>
<dbReference type="RefSeq" id="WP_184843223.1">
    <property type="nucleotide sequence ID" value="NZ_JACHMN010000003.1"/>
</dbReference>
<feature type="domain" description="Sulfatase N-terminal" evidence="7">
    <location>
        <begin position="39"/>
        <end position="350"/>
    </location>
</feature>
<evidence type="ECO:0000313" key="8">
    <source>
        <dbReference type="EMBL" id="MBB5872900.1"/>
    </source>
</evidence>
<evidence type="ECO:0000256" key="6">
    <source>
        <dbReference type="SAM" id="SignalP"/>
    </source>
</evidence>
<keyword evidence="3" id="KW-0378">Hydrolase</keyword>
<dbReference type="AlphaFoldDB" id="A0A841C1Q1"/>
<evidence type="ECO:0000256" key="4">
    <source>
        <dbReference type="ARBA" id="ARBA00023180"/>
    </source>
</evidence>
<dbReference type="EMBL" id="JACHMN010000003">
    <property type="protein sequence ID" value="MBB5872900.1"/>
    <property type="molecule type" value="Genomic_DNA"/>
</dbReference>
<dbReference type="InterPro" id="IPR017850">
    <property type="entry name" value="Alkaline_phosphatase_core_sf"/>
</dbReference>
<evidence type="ECO:0000256" key="5">
    <source>
        <dbReference type="SAM" id="MobiDB-lite"/>
    </source>
</evidence>
<dbReference type="PANTHER" id="PTHR43108">
    <property type="entry name" value="N-ACETYLGLUCOSAMINE-6-SULFATASE FAMILY MEMBER"/>
    <property type="match status" value="1"/>
</dbReference>
<accession>A0A841C1Q1</accession>
<dbReference type="SUPFAM" id="SSF53649">
    <property type="entry name" value="Alkaline phosphatase-like"/>
    <property type="match status" value="1"/>
</dbReference>
<proteinExistence type="inferred from homology"/>
<keyword evidence="4" id="KW-0325">Glycoprotein</keyword>
<dbReference type="InterPro" id="IPR024607">
    <property type="entry name" value="Sulfatase_CS"/>
</dbReference>
<name>A0A841C1Q1_9ACTN</name>
<reference evidence="8 9" key="1">
    <citation type="submission" date="2020-08" db="EMBL/GenBank/DDBJ databases">
        <title>Sequencing the genomes of 1000 actinobacteria strains.</title>
        <authorList>
            <person name="Klenk H.-P."/>
        </authorList>
    </citation>
    <scope>NUCLEOTIDE SEQUENCE [LARGE SCALE GENOMIC DNA]</scope>
    <source>
        <strain evidence="8 9">DSM 45362</strain>
    </source>
</reference>
<gene>
    <name evidence="8" type="ORF">F4553_006334</name>
</gene>
<dbReference type="CDD" id="cd16147">
    <property type="entry name" value="G6S"/>
    <property type="match status" value="1"/>
</dbReference>
<dbReference type="InterPro" id="IPR006311">
    <property type="entry name" value="TAT_signal"/>
</dbReference>
<dbReference type="PANTHER" id="PTHR43108:SF8">
    <property type="entry name" value="SD21168P"/>
    <property type="match status" value="1"/>
</dbReference>
<keyword evidence="9" id="KW-1185">Reference proteome</keyword>
<dbReference type="GO" id="GO:0016787">
    <property type="term" value="F:hydrolase activity"/>
    <property type="evidence" value="ECO:0007669"/>
    <property type="project" value="UniProtKB-KW"/>
</dbReference>
<dbReference type="InterPro" id="IPR000917">
    <property type="entry name" value="Sulfatase_N"/>
</dbReference>
<feature type="region of interest" description="Disordered" evidence="5">
    <location>
        <begin position="207"/>
        <end position="240"/>
    </location>
</feature>
<dbReference type="Proteomes" id="UP000587527">
    <property type="component" value="Unassembled WGS sequence"/>
</dbReference>
<evidence type="ECO:0000256" key="3">
    <source>
        <dbReference type="ARBA" id="ARBA00022801"/>
    </source>
</evidence>
<protein>
    <submittedName>
        <fullName evidence="8">Arylsulfatase A-like enzyme</fullName>
    </submittedName>
</protein>
<feature type="signal peptide" evidence="6">
    <location>
        <begin position="1"/>
        <end position="25"/>
    </location>
</feature>
<evidence type="ECO:0000256" key="2">
    <source>
        <dbReference type="ARBA" id="ARBA00022729"/>
    </source>
</evidence>
<evidence type="ECO:0000259" key="7">
    <source>
        <dbReference type="Pfam" id="PF00884"/>
    </source>
</evidence>
<evidence type="ECO:0000256" key="1">
    <source>
        <dbReference type="ARBA" id="ARBA00008779"/>
    </source>
</evidence>
<keyword evidence="2 6" id="KW-0732">Signal</keyword>
<comment type="similarity">
    <text evidence="1">Belongs to the sulfatase family.</text>
</comment>
<sequence>MDIPTVSRRTLIAGTAAAGLASATAAGGTAASAAPPARPNILVIVTDDQPKNTSWATPKTVGWLGDQGVTFTRGYAATPLCAPSRSSILTGRYAHNHGVRGNQHSENLDHSGTVQRYLHDAGYRTGLYGKFLNGWDVHDNPPHFDEYALLAPITYNDGTYNVNGTVKTIAGYSTTVIKNQAVKFIERSATDTRPWFLYVAPKAPHGPNTADTPYENTPVPAWKGRPSVPEADRSDKPGFIKNATGTLADGKAIRTAQLRTLLSVDDAVEAIRQKLVALGQLDNTLVIFIGDNGYTWADHGWTKKSVPYTPSIQVPFYLSWPAGGLDTGADDGRLAANIDIAPTIFDATGVTPGPQHVLDGHSLLGSHRRTRLLTEFWKHGTGAGGPNTWSSYVDATRQYTEYYQLHTDANGIPTGTGAVLFREYYDLVNDPHQLTNLLYQATPAQEQALGIPALAAQLAADRTSSGATAP</sequence>
<feature type="chain" id="PRO_5038361921" evidence="6">
    <location>
        <begin position="26"/>
        <end position="470"/>
    </location>
</feature>
<dbReference type="PROSITE" id="PS00523">
    <property type="entry name" value="SULFATASE_1"/>
    <property type="match status" value="1"/>
</dbReference>
<comment type="caution">
    <text evidence="8">The sequence shown here is derived from an EMBL/GenBank/DDBJ whole genome shotgun (WGS) entry which is preliminary data.</text>
</comment>
<dbReference type="Gene3D" id="3.40.720.10">
    <property type="entry name" value="Alkaline Phosphatase, subunit A"/>
    <property type="match status" value="1"/>
</dbReference>